<dbReference type="PANTHER" id="PTHR33221:SF4">
    <property type="entry name" value="HTH-TYPE TRANSCRIPTIONAL REPRESSOR NSRR"/>
    <property type="match status" value="1"/>
</dbReference>
<keyword evidence="4" id="KW-1185">Reference proteome</keyword>
<dbReference type="InterPro" id="IPR036388">
    <property type="entry name" value="WH-like_DNA-bd_sf"/>
</dbReference>
<protein>
    <submittedName>
        <fullName evidence="3">Rrf2 family transcriptional regulator</fullName>
    </submittedName>
</protein>
<dbReference type="Proteomes" id="UP001304769">
    <property type="component" value="Unassembled WGS sequence"/>
</dbReference>
<dbReference type="InterPro" id="IPR036390">
    <property type="entry name" value="WH_DNA-bd_sf"/>
</dbReference>
<dbReference type="NCBIfam" id="TIGR00738">
    <property type="entry name" value="rrf2_super"/>
    <property type="match status" value="1"/>
</dbReference>
<keyword evidence="1" id="KW-0238">DNA-binding</keyword>
<comment type="caution">
    <text evidence="3">The sequence shown here is derived from an EMBL/GenBank/DDBJ whole genome shotgun (WGS) entry which is preliminary data.</text>
</comment>
<evidence type="ECO:0000313" key="3">
    <source>
        <dbReference type="EMBL" id="MEA5456412.1"/>
    </source>
</evidence>
<dbReference type="Gene3D" id="1.10.10.10">
    <property type="entry name" value="Winged helix-like DNA-binding domain superfamily/Winged helix DNA-binding domain"/>
    <property type="match status" value="1"/>
</dbReference>
<dbReference type="EMBL" id="JAYGGQ010000014">
    <property type="protein sequence ID" value="MEA5456412.1"/>
    <property type="molecule type" value="Genomic_DNA"/>
</dbReference>
<accession>A0ABU5T9S0</accession>
<evidence type="ECO:0000256" key="1">
    <source>
        <dbReference type="ARBA" id="ARBA00023125"/>
    </source>
</evidence>
<gene>
    <name evidence="3" type="ORF">SPF06_16890</name>
</gene>
<dbReference type="PANTHER" id="PTHR33221">
    <property type="entry name" value="WINGED HELIX-TURN-HELIX TRANSCRIPTIONAL REGULATOR, RRF2 FAMILY"/>
    <property type="match status" value="1"/>
</dbReference>
<dbReference type="PROSITE" id="PS51197">
    <property type="entry name" value="HTH_RRF2_2"/>
    <property type="match status" value="1"/>
</dbReference>
<evidence type="ECO:0000313" key="4">
    <source>
        <dbReference type="Proteomes" id="UP001304769"/>
    </source>
</evidence>
<dbReference type="RefSeq" id="WP_323280304.1">
    <property type="nucleotide sequence ID" value="NZ_JAYGGQ010000014.1"/>
</dbReference>
<dbReference type="PROSITE" id="PS01332">
    <property type="entry name" value="HTH_RRF2_1"/>
    <property type="match status" value="1"/>
</dbReference>
<evidence type="ECO:0000256" key="2">
    <source>
        <dbReference type="ARBA" id="ARBA00034078"/>
    </source>
</evidence>
<name>A0ABU5T9S0_9MICC</name>
<dbReference type="InterPro" id="IPR000944">
    <property type="entry name" value="Tscrpt_reg_Rrf2"/>
</dbReference>
<proteinExistence type="predicted"/>
<dbReference type="SUPFAM" id="SSF46785">
    <property type="entry name" value="Winged helix' DNA-binding domain"/>
    <property type="match status" value="1"/>
</dbReference>
<sequence length="152" mass="16477">MRMTAFEDVSLRALMLLSSTGNTEPLATRAIADGVGTPYNHVSKAVLRLRELGLVESTRGRAGGVQLSDAGRRATVGQVLRALDTREDLTECESANGDCPLNLQCGLRSALREAREAFYRALDHVIISSLPHRRQMEPVLLQLGLRPPGSAV</sequence>
<dbReference type="Pfam" id="PF02082">
    <property type="entry name" value="Rrf2"/>
    <property type="match status" value="1"/>
</dbReference>
<comment type="cofactor">
    <cofactor evidence="2">
        <name>[2Fe-2S] cluster</name>
        <dbReference type="ChEBI" id="CHEBI:190135"/>
    </cofactor>
</comment>
<reference evidence="3 4" key="1">
    <citation type="submission" date="2023-12" db="EMBL/GenBank/DDBJ databases">
        <title>Sinomonas terricola sp. nov, isolated from litchi orchard soil in Guangdong, PR China.</title>
        <authorList>
            <person name="Jiaxin W."/>
            <person name="Yang Z."/>
            <person name="Honghui Z."/>
        </authorList>
    </citation>
    <scope>NUCLEOTIDE SEQUENCE [LARGE SCALE GENOMIC DNA]</scope>
    <source>
        <strain evidence="3 4">JGH33</strain>
    </source>
</reference>
<dbReference type="InterPro" id="IPR030489">
    <property type="entry name" value="TR_Rrf2-type_CS"/>
</dbReference>
<organism evidence="3 4">
    <name type="scientific">Sinomonas terricola</name>
    <dbReference type="NCBI Taxonomy" id="3110330"/>
    <lineage>
        <taxon>Bacteria</taxon>
        <taxon>Bacillati</taxon>
        <taxon>Actinomycetota</taxon>
        <taxon>Actinomycetes</taxon>
        <taxon>Micrococcales</taxon>
        <taxon>Micrococcaceae</taxon>
        <taxon>Sinomonas</taxon>
    </lineage>
</organism>